<dbReference type="CDD" id="cd22356">
    <property type="entry name" value="Sau3AI_N-like"/>
    <property type="match status" value="1"/>
</dbReference>
<dbReference type="SMART" id="SM00927">
    <property type="entry name" value="MutH"/>
    <property type="match status" value="1"/>
</dbReference>
<dbReference type="Proteomes" id="UP000321440">
    <property type="component" value="Unassembled WGS sequence"/>
</dbReference>
<dbReference type="InterPro" id="IPR037057">
    <property type="entry name" value="DNA_rep_MutH/T2_RE_sf"/>
</dbReference>
<dbReference type="GO" id="GO:0003677">
    <property type="term" value="F:DNA binding"/>
    <property type="evidence" value="ECO:0007669"/>
    <property type="project" value="InterPro"/>
</dbReference>
<proteinExistence type="predicted"/>
<evidence type="ECO:0000256" key="3">
    <source>
        <dbReference type="ARBA" id="ARBA00022801"/>
    </source>
</evidence>
<dbReference type="InterPro" id="IPR011337">
    <property type="entry name" value="DNA_rep_MutH/RE_typeII_Sau3AI"/>
</dbReference>
<dbReference type="GO" id="GO:0004519">
    <property type="term" value="F:endonuclease activity"/>
    <property type="evidence" value="ECO:0007669"/>
    <property type="project" value="UniProtKB-KW"/>
</dbReference>
<dbReference type="InterPro" id="IPR011335">
    <property type="entry name" value="Restrct_endonuc-II-like"/>
</dbReference>
<sequence length="475" mass="55789">MYKGYDIYSPKSIEMYGKELESKTFRDILKTSDMVVKEEDYEYLTSTFSKGSLGQLVEKYHFKYEPNSDRNPDFEEAGVELKVTPHKHLKSGKLSAKERLVLNIINYEKIVEEDFETSSFWLKNQLVLLIHYLYENDKDKLDYLIQKVHLYEFPEKDLKVIKKDWNTIKKKVLEGKAHELSEGDTNYLGACTKGASKSSLRTQPFSEQMAMQRAFSLKSSYMTTLLRKIINEDDMVSFSNREELETQSLEELLMEKFKPYIGLTPKEIAKQVNIKYSKNSKHMIPQLISATLGISGTRLNQIDEFAKANIEYKTVRLEPNGTPKEHMSFEQIRFDEVYHETWEDSHLRNRFIDTKFLFVVFQYNETKSENENREPYFRGIKLWNMPEVVLDTKIKEVWEEIHRLVRDGVTIEYKVRGKNRVEANNFPGKDFNGVSHVRPKARDGKDKVKLPDGQMVTKQCYWLDKDFIGKVLKGK</sequence>
<evidence type="ECO:0000313" key="5">
    <source>
        <dbReference type="EMBL" id="GEN44469.1"/>
    </source>
</evidence>
<dbReference type="Gene3D" id="3.40.600.10">
    <property type="entry name" value="DNA mismatch repair MutH/Restriction endonuclease, type II"/>
    <property type="match status" value="2"/>
</dbReference>
<protein>
    <submittedName>
        <fullName evidence="5">DNA mismatch repair protein MutH</fullName>
    </submittedName>
</protein>
<dbReference type="AlphaFoldDB" id="A0A511W062"/>
<dbReference type="EMBL" id="BJYA01000001">
    <property type="protein sequence ID" value="GEN44469.1"/>
    <property type="molecule type" value="Genomic_DNA"/>
</dbReference>
<dbReference type="GO" id="GO:0016787">
    <property type="term" value="F:hydrolase activity"/>
    <property type="evidence" value="ECO:0007669"/>
    <property type="project" value="UniProtKB-KW"/>
</dbReference>
<dbReference type="NCBIfam" id="NF040973">
    <property type="entry name" value="restrict_Sau3AI"/>
    <property type="match status" value="1"/>
</dbReference>
<reference evidence="5 6" key="1">
    <citation type="submission" date="2019-07" db="EMBL/GenBank/DDBJ databases">
        <title>Whole genome shotgun sequence of Alkalibacillus haloalkaliphilus NBRC 103110.</title>
        <authorList>
            <person name="Hosoyama A."/>
            <person name="Uohara A."/>
            <person name="Ohji S."/>
            <person name="Ichikawa N."/>
        </authorList>
    </citation>
    <scope>NUCLEOTIDE SEQUENCE [LARGE SCALE GENOMIC DNA]</scope>
    <source>
        <strain evidence="5 6">NBRC 103110</strain>
    </source>
</reference>
<evidence type="ECO:0000256" key="1">
    <source>
        <dbReference type="ARBA" id="ARBA00022722"/>
    </source>
</evidence>
<keyword evidence="1" id="KW-0540">Nuclease</keyword>
<name>A0A511W062_9BACI</name>
<organism evidence="5 6">
    <name type="scientific">Alkalibacillus haloalkaliphilus</name>
    <dbReference type="NCBI Taxonomy" id="94136"/>
    <lineage>
        <taxon>Bacteria</taxon>
        <taxon>Bacillati</taxon>
        <taxon>Bacillota</taxon>
        <taxon>Bacilli</taxon>
        <taxon>Bacillales</taxon>
        <taxon>Bacillaceae</taxon>
        <taxon>Alkalibacillus</taxon>
    </lineage>
</organism>
<feature type="domain" description="DNA mismatch repair MutH/Type II restriction enzyme Sau3AI" evidence="4">
    <location>
        <begin position="64"/>
        <end position="164"/>
    </location>
</feature>
<evidence type="ECO:0000313" key="6">
    <source>
        <dbReference type="Proteomes" id="UP000321440"/>
    </source>
</evidence>
<dbReference type="RefSeq" id="WP_246118794.1">
    <property type="nucleotide sequence ID" value="NZ_BJYA01000001.1"/>
</dbReference>
<dbReference type="CDD" id="cd22355">
    <property type="entry name" value="Sau3AI_C"/>
    <property type="match status" value="1"/>
</dbReference>
<comment type="caution">
    <text evidence="5">The sequence shown here is derived from an EMBL/GenBank/DDBJ whole genome shotgun (WGS) entry which is preliminary data.</text>
</comment>
<keyword evidence="3" id="KW-0378">Hydrolase</keyword>
<keyword evidence="6" id="KW-1185">Reference proteome</keyword>
<accession>A0A511W062</accession>
<evidence type="ECO:0000256" key="2">
    <source>
        <dbReference type="ARBA" id="ARBA00022759"/>
    </source>
</evidence>
<dbReference type="Pfam" id="PF02976">
    <property type="entry name" value="MutH"/>
    <property type="match status" value="2"/>
</dbReference>
<gene>
    <name evidence="5" type="ORF">AHA02nite_02450</name>
</gene>
<dbReference type="SUPFAM" id="SSF52980">
    <property type="entry name" value="Restriction endonuclease-like"/>
    <property type="match status" value="2"/>
</dbReference>
<evidence type="ECO:0000259" key="4">
    <source>
        <dbReference type="SMART" id="SM00927"/>
    </source>
</evidence>
<keyword evidence="2" id="KW-0255">Endonuclease</keyword>